<organism evidence="1 2">
    <name type="scientific">Nephila pilipes</name>
    <name type="common">Giant wood spider</name>
    <name type="synonym">Nephila maculata</name>
    <dbReference type="NCBI Taxonomy" id="299642"/>
    <lineage>
        <taxon>Eukaryota</taxon>
        <taxon>Metazoa</taxon>
        <taxon>Ecdysozoa</taxon>
        <taxon>Arthropoda</taxon>
        <taxon>Chelicerata</taxon>
        <taxon>Arachnida</taxon>
        <taxon>Araneae</taxon>
        <taxon>Araneomorphae</taxon>
        <taxon>Entelegynae</taxon>
        <taxon>Araneoidea</taxon>
        <taxon>Nephilidae</taxon>
        <taxon>Nephila</taxon>
    </lineage>
</organism>
<reference evidence="1" key="1">
    <citation type="submission" date="2020-08" db="EMBL/GenBank/DDBJ databases">
        <title>Multicomponent nature underlies the extraordinary mechanical properties of spider dragline silk.</title>
        <authorList>
            <person name="Kono N."/>
            <person name="Nakamura H."/>
            <person name="Mori M."/>
            <person name="Yoshida Y."/>
            <person name="Ohtoshi R."/>
            <person name="Malay A.D."/>
            <person name="Moran D.A.P."/>
            <person name="Tomita M."/>
            <person name="Numata K."/>
            <person name="Arakawa K."/>
        </authorList>
    </citation>
    <scope>NUCLEOTIDE SEQUENCE</scope>
</reference>
<dbReference type="Proteomes" id="UP000887013">
    <property type="component" value="Unassembled WGS sequence"/>
</dbReference>
<name>A0A8X6M7J1_NEPPI</name>
<protein>
    <submittedName>
        <fullName evidence="1">Uncharacterized protein</fullName>
    </submittedName>
</protein>
<evidence type="ECO:0000313" key="2">
    <source>
        <dbReference type="Proteomes" id="UP000887013"/>
    </source>
</evidence>
<sequence>MIHLFSIWKVQNFSKPNNPLYNWFHLRRKVSFSFITTVDACCDLLFKKPSIIFPLPPFRPRWVPLGFSTDSTAAVSVPPVRSDPKNCTRFFLPQLHLFFCRVLCLSYDKVNGTVPFPSLSPPYFLLYSFSNPLQDMNLACGTGSGLL</sequence>
<gene>
    <name evidence="1" type="ORF">NPIL_396211</name>
</gene>
<comment type="caution">
    <text evidence="1">The sequence shown here is derived from an EMBL/GenBank/DDBJ whole genome shotgun (WGS) entry which is preliminary data.</text>
</comment>
<accession>A0A8X6M7J1</accession>
<dbReference type="EMBL" id="BMAW01042039">
    <property type="protein sequence ID" value="GFS32132.1"/>
    <property type="molecule type" value="Genomic_DNA"/>
</dbReference>
<dbReference type="AlphaFoldDB" id="A0A8X6M7J1"/>
<proteinExistence type="predicted"/>
<evidence type="ECO:0000313" key="1">
    <source>
        <dbReference type="EMBL" id="GFS32132.1"/>
    </source>
</evidence>
<keyword evidence="2" id="KW-1185">Reference proteome</keyword>